<protein>
    <submittedName>
        <fullName evidence="1">Uncharacterized protein</fullName>
    </submittedName>
</protein>
<organism evidence="1 2">
    <name type="scientific">Dendrobium chrysotoxum</name>
    <name type="common">Orchid</name>
    <dbReference type="NCBI Taxonomy" id="161865"/>
    <lineage>
        <taxon>Eukaryota</taxon>
        <taxon>Viridiplantae</taxon>
        <taxon>Streptophyta</taxon>
        <taxon>Embryophyta</taxon>
        <taxon>Tracheophyta</taxon>
        <taxon>Spermatophyta</taxon>
        <taxon>Magnoliopsida</taxon>
        <taxon>Liliopsida</taxon>
        <taxon>Asparagales</taxon>
        <taxon>Orchidaceae</taxon>
        <taxon>Epidendroideae</taxon>
        <taxon>Malaxideae</taxon>
        <taxon>Dendrobiinae</taxon>
        <taxon>Dendrobium</taxon>
    </lineage>
</organism>
<comment type="caution">
    <text evidence="1">The sequence shown here is derived from an EMBL/GenBank/DDBJ whole genome shotgun (WGS) entry which is preliminary data.</text>
</comment>
<evidence type="ECO:0000313" key="2">
    <source>
        <dbReference type="Proteomes" id="UP000775213"/>
    </source>
</evidence>
<accession>A0AAV7HL22</accession>
<name>A0AAV7HL22_DENCH</name>
<dbReference type="Proteomes" id="UP000775213">
    <property type="component" value="Unassembled WGS sequence"/>
</dbReference>
<dbReference type="EMBL" id="JAGFBR010000002">
    <property type="protein sequence ID" value="KAH0469816.1"/>
    <property type="molecule type" value="Genomic_DNA"/>
</dbReference>
<dbReference type="AlphaFoldDB" id="A0AAV7HL22"/>
<reference evidence="1 2" key="1">
    <citation type="journal article" date="2021" name="Hortic Res">
        <title>Chromosome-scale assembly of the Dendrobium chrysotoxum genome enhances the understanding of orchid evolution.</title>
        <authorList>
            <person name="Zhang Y."/>
            <person name="Zhang G.Q."/>
            <person name="Zhang D."/>
            <person name="Liu X.D."/>
            <person name="Xu X.Y."/>
            <person name="Sun W.H."/>
            <person name="Yu X."/>
            <person name="Zhu X."/>
            <person name="Wang Z.W."/>
            <person name="Zhao X."/>
            <person name="Zhong W.Y."/>
            <person name="Chen H."/>
            <person name="Yin W.L."/>
            <person name="Huang T."/>
            <person name="Niu S.C."/>
            <person name="Liu Z.J."/>
        </authorList>
    </citation>
    <scope>NUCLEOTIDE SEQUENCE [LARGE SCALE GENOMIC DNA]</scope>
    <source>
        <strain evidence="1">Lindl</strain>
    </source>
</reference>
<proteinExistence type="predicted"/>
<gene>
    <name evidence="1" type="ORF">IEQ34_001374</name>
</gene>
<evidence type="ECO:0000313" key="1">
    <source>
        <dbReference type="EMBL" id="KAH0469816.1"/>
    </source>
</evidence>
<sequence>MKIVVEAKLTRSEGDHNCMTNTPKLKTSDFTEKMPSIAYSGDMYPLHAIKLTTQRIRKWTVSVGYPHNSLTRDFLVPNTHIFHRRAARAEKPKLIESTS</sequence>
<keyword evidence="2" id="KW-1185">Reference proteome</keyword>